<keyword evidence="3" id="KW-1185">Reference proteome</keyword>
<dbReference type="AlphaFoldDB" id="A0A1R0H8T7"/>
<proteinExistence type="predicted"/>
<reference evidence="2 3" key="1">
    <citation type="journal article" date="2016" name="Mol. Biol. Evol.">
        <title>Genome-Wide Survey of Gut Fungi (Harpellales) Reveals the First Horizontally Transferred Ubiquitin Gene from a Mosquito Host.</title>
        <authorList>
            <person name="Wang Y."/>
            <person name="White M.M."/>
            <person name="Kvist S."/>
            <person name="Moncalvo J.M."/>
        </authorList>
    </citation>
    <scope>NUCLEOTIDE SEQUENCE [LARGE SCALE GENOMIC DNA]</scope>
    <source>
        <strain evidence="2 3">ALG-7-W6</strain>
    </source>
</reference>
<feature type="region of interest" description="Disordered" evidence="1">
    <location>
        <begin position="151"/>
        <end position="174"/>
    </location>
</feature>
<evidence type="ECO:0000313" key="2">
    <source>
        <dbReference type="EMBL" id="OLY85517.1"/>
    </source>
</evidence>
<evidence type="ECO:0000256" key="1">
    <source>
        <dbReference type="SAM" id="MobiDB-lite"/>
    </source>
</evidence>
<dbReference type="EMBL" id="LSSL01000087">
    <property type="protein sequence ID" value="OLY85517.1"/>
    <property type="molecule type" value="Genomic_DNA"/>
</dbReference>
<organism evidence="2 3">
    <name type="scientific">Smittium mucronatum</name>
    <dbReference type="NCBI Taxonomy" id="133383"/>
    <lineage>
        <taxon>Eukaryota</taxon>
        <taxon>Fungi</taxon>
        <taxon>Fungi incertae sedis</taxon>
        <taxon>Zoopagomycota</taxon>
        <taxon>Kickxellomycotina</taxon>
        <taxon>Harpellomycetes</taxon>
        <taxon>Harpellales</taxon>
        <taxon>Legeriomycetaceae</taxon>
        <taxon>Smittium</taxon>
    </lineage>
</organism>
<accession>A0A1R0H8T7</accession>
<name>A0A1R0H8T7_9FUNG</name>
<sequence length="282" mass="30802">MGCSDCKNDCCLTRGPCGCDCHRSCSCFYCDAANLLIRNPFALSSSSTLSLSKTPPLGISSQISKKTPKFRSVSSTIRGGVSRRTQKNDTFCMIDTVSVQYLPNNQIDHSGGSMSLKNGVKTLTRKLSFSKADTYIGIMGSKVRAPILATTFANEPDPPSSNRSTTSSTSSRGKIDYSNLSKEQILALFNKSPIEEIVSDQNHHSVFDVSTDDFQDYPLPRPKTSSSFHLVETIPSKNSLQPKSNRKLSFTFSKFCNSLGFKTKKSSSHPISGIPIKTHPIC</sequence>
<feature type="compositionally biased region" description="Low complexity" evidence="1">
    <location>
        <begin position="160"/>
        <end position="172"/>
    </location>
</feature>
<evidence type="ECO:0000313" key="3">
    <source>
        <dbReference type="Proteomes" id="UP000187455"/>
    </source>
</evidence>
<dbReference type="OrthoDB" id="10337952at2759"/>
<dbReference type="Proteomes" id="UP000187455">
    <property type="component" value="Unassembled WGS sequence"/>
</dbReference>
<gene>
    <name evidence="2" type="ORF">AYI68_g292</name>
</gene>
<protein>
    <submittedName>
        <fullName evidence="2">Uncharacterized protein</fullName>
    </submittedName>
</protein>
<comment type="caution">
    <text evidence="2">The sequence shown here is derived from an EMBL/GenBank/DDBJ whole genome shotgun (WGS) entry which is preliminary data.</text>
</comment>